<evidence type="ECO:0000256" key="8">
    <source>
        <dbReference type="ARBA" id="ARBA00024484"/>
    </source>
</evidence>
<dbReference type="InterPro" id="IPR020845">
    <property type="entry name" value="AMP-binding_CS"/>
</dbReference>
<evidence type="ECO:0000256" key="10">
    <source>
        <dbReference type="ARBA" id="ARBA00026113"/>
    </source>
</evidence>
<dbReference type="Proteomes" id="UP000472265">
    <property type="component" value="Chromosome 11"/>
</dbReference>
<dbReference type="PROSITE" id="PS00455">
    <property type="entry name" value="AMP_BINDING"/>
    <property type="match status" value="1"/>
</dbReference>
<evidence type="ECO:0000256" key="18">
    <source>
        <dbReference type="ARBA" id="ARBA00048666"/>
    </source>
</evidence>
<accession>A0A671WZQ1</accession>
<evidence type="ECO:0000256" key="1">
    <source>
        <dbReference type="ARBA" id="ARBA00004496"/>
    </source>
</evidence>
<evidence type="ECO:0000256" key="3">
    <source>
        <dbReference type="ARBA" id="ARBA00022598"/>
    </source>
</evidence>
<feature type="domain" description="AMP-dependent synthetase/ligase" evidence="20">
    <location>
        <begin position="101"/>
        <end position="504"/>
    </location>
</feature>
<comment type="subcellular location">
    <subcellularLocation>
        <location evidence="1">Cytoplasm</location>
    </subcellularLocation>
</comment>
<dbReference type="AlphaFoldDB" id="A0A671WZQ1"/>
<comment type="catalytic activity">
    <reaction evidence="19">
        <text>hexadecanoate + ATP + CoA = hexadecanoyl-CoA + AMP + diphosphate</text>
        <dbReference type="Rhea" id="RHEA:30751"/>
        <dbReference type="ChEBI" id="CHEBI:7896"/>
        <dbReference type="ChEBI" id="CHEBI:30616"/>
        <dbReference type="ChEBI" id="CHEBI:33019"/>
        <dbReference type="ChEBI" id="CHEBI:57287"/>
        <dbReference type="ChEBI" id="CHEBI:57379"/>
        <dbReference type="ChEBI" id="CHEBI:456215"/>
    </reaction>
    <physiologicalReaction direction="left-to-right" evidence="19">
        <dbReference type="Rhea" id="RHEA:30752"/>
    </physiologicalReaction>
</comment>
<evidence type="ECO:0000259" key="20">
    <source>
        <dbReference type="Pfam" id="PF00501"/>
    </source>
</evidence>
<evidence type="ECO:0000256" key="19">
    <source>
        <dbReference type="ARBA" id="ARBA00049139"/>
    </source>
</evidence>
<comment type="catalytic activity">
    <reaction evidence="9">
        <text>(5Z,8Z,11Z,14Z)-eicosatetraenoate + ATP + CoA = (5Z,8Z,11Z,14Z)-eicosatetraenoyl-CoA + AMP + diphosphate</text>
        <dbReference type="Rhea" id="RHEA:19713"/>
        <dbReference type="ChEBI" id="CHEBI:30616"/>
        <dbReference type="ChEBI" id="CHEBI:32395"/>
        <dbReference type="ChEBI" id="CHEBI:33019"/>
        <dbReference type="ChEBI" id="CHEBI:57287"/>
        <dbReference type="ChEBI" id="CHEBI:57368"/>
        <dbReference type="ChEBI" id="CHEBI:456215"/>
        <dbReference type="EC" id="6.2.1.15"/>
    </reaction>
    <physiologicalReaction direction="left-to-right" evidence="9">
        <dbReference type="Rhea" id="RHEA:19714"/>
    </physiologicalReaction>
</comment>
<evidence type="ECO:0000256" key="15">
    <source>
        <dbReference type="ARBA" id="ARBA00040479"/>
    </source>
</evidence>
<reference evidence="21" key="2">
    <citation type="submission" date="2025-08" db="UniProtKB">
        <authorList>
            <consortium name="Ensembl"/>
        </authorList>
    </citation>
    <scope>IDENTIFICATION</scope>
</reference>
<dbReference type="EC" id="6.2.1.3" evidence="11"/>
<evidence type="ECO:0000256" key="13">
    <source>
        <dbReference type="ARBA" id="ARBA00036043"/>
    </source>
</evidence>
<evidence type="ECO:0000256" key="16">
    <source>
        <dbReference type="ARBA" id="ARBA00042118"/>
    </source>
</evidence>
<evidence type="ECO:0000256" key="5">
    <source>
        <dbReference type="ARBA" id="ARBA00022832"/>
    </source>
</evidence>
<evidence type="ECO:0000256" key="4">
    <source>
        <dbReference type="ARBA" id="ARBA00022741"/>
    </source>
</evidence>
<dbReference type="GO" id="GO:0005783">
    <property type="term" value="C:endoplasmic reticulum"/>
    <property type="evidence" value="ECO:0007669"/>
    <property type="project" value="TreeGrafter"/>
</dbReference>
<comment type="catalytic activity">
    <reaction evidence="8">
        <text>a long-chain fatty acid + ATP + CoA = a long-chain fatty acyl-CoA + AMP + diphosphate</text>
        <dbReference type="Rhea" id="RHEA:15421"/>
        <dbReference type="ChEBI" id="CHEBI:30616"/>
        <dbReference type="ChEBI" id="CHEBI:33019"/>
        <dbReference type="ChEBI" id="CHEBI:57287"/>
        <dbReference type="ChEBI" id="CHEBI:57560"/>
        <dbReference type="ChEBI" id="CHEBI:83139"/>
        <dbReference type="ChEBI" id="CHEBI:456215"/>
        <dbReference type="EC" id="6.2.1.3"/>
    </reaction>
    <physiologicalReaction direction="left-to-right" evidence="8">
        <dbReference type="Rhea" id="RHEA:15422"/>
    </physiologicalReaction>
</comment>
<dbReference type="PANTHER" id="PTHR43272:SF101">
    <property type="entry name" value="ACYL-COA SYNTHETASE BUBBLEGUM FAMILY MEMBER 2-RELATED"/>
    <property type="match status" value="1"/>
</dbReference>
<proteinExistence type="inferred from homology"/>
<evidence type="ECO:0000256" key="2">
    <source>
        <dbReference type="ARBA" id="ARBA00022490"/>
    </source>
</evidence>
<name>A0A671WZQ1_SPAAU</name>
<keyword evidence="7" id="KW-0443">Lipid metabolism</keyword>
<dbReference type="Pfam" id="PF00501">
    <property type="entry name" value="AMP-binding"/>
    <property type="match status" value="1"/>
</dbReference>
<dbReference type="PANTHER" id="PTHR43272">
    <property type="entry name" value="LONG-CHAIN-FATTY-ACID--COA LIGASE"/>
    <property type="match status" value="1"/>
</dbReference>
<evidence type="ECO:0000256" key="17">
    <source>
        <dbReference type="ARBA" id="ARBA00043192"/>
    </source>
</evidence>
<dbReference type="GO" id="GO:0005524">
    <property type="term" value="F:ATP binding"/>
    <property type="evidence" value="ECO:0007669"/>
    <property type="project" value="UniProtKB-KW"/>
</dbReference>
<keyword evidence="22" id="KW-1185">Reference proteome</keyword>
<dbReference type="GO" id="GO:0016020">
    <property type="term" value="C:membrane"/>
    <property type="evidence" value="ECO:0007669"/>
    <property type="project" value="TreeGrafter"/>
</dbReference>
<comment type="catalytic activity">
    <reaction evidence="13">
        <text>(9Z)-octadecenoate + ATP + CoA = (9Z)-octadecenoyl-CoA + AMP + diphosphate</text>
        <dbReference type="Rhea" id="RHEA:33607"/>
        <dbReference type="ChEBI" id="CHEBI:30616"/>
        <dbReference type="ChEBI" id="CHEBI:30823"/>
        <dbReference type="ChEBI" id="CHEBI:33019"/>
        <dbReference type="ChEBI" id="CHEBI:57287"/>
        <dbReference type="ChEBI" id="CHEBI:57387"/>
        <dbReference type="ChEBI" id="CHEBI:456215"/>
    </reaction>
    <physiologicalReaction direction="left-to-right" evidence="13">
        <dbReference type="Rhea" id="RHEA:33608"/>
    </physiologicalReaction>
</comment>
<organism evidence="21 22">
    <name type="scientific">Sparus aurata</name>
    <name type="common">Gilthead sea bream</name>
    <dbReference type="NCBI Taxonomy" id="8175"/>
    <lineage>
        <taxon>Eukaryota</taxon>
        <taxon>Metazoa</taxon>
        <taxon>Chordata</taxon>
        <taxon>Craniata</taxon>
        <taxon>Vertebrata</taxon>
        <taxon>Euteleostomi</taxon>
        <taxon>Actinopterygii</taxon>
        <taxon>Neopterygii</taxon>
        <taxon>Teleostei</taxon>
        <taxon>Neoteleostei</taxon>
        <taxon>Acanthomorphata</taxon>
        <taxon>Eupercaria</taxon>
        <taxon>Spariformes</taxon>
        <taxon>Sparidae</taxon>
        <taxon>Sparus</taxon>
    </lineage>
</organism>
<dbReference type="GO" id="GO:0047676">
    <property type="term" value="F:arachidonate-CoA ligase activity"/>
    <property type="evidence" value="ECO:0007669"/>
    <property type="project" value="UniProtKB-EC"/>
</dbReference>
<keyword evidence="4" id="KW-0547">Nucleotide-binding</keyword>
<comment type="catalytic activity">
    <reaction evidence="18">
        <text>tetracosanoate + ATP + CoA = tetracosanoyl-CoA + AMP + diphosphate</text>
        <dbReference type="Rhea" id="RHEA:33639"/>
        <dbReference type="ChEBI" id="CHEBI:30616"/>
        <dbReference type="ChEBI" id="CHEBI:31014"/>
        <dbReference type="ChEBI" id="CHEBI:33019"/>
        <dbReference type="ChEBI" id="CHEBI:57287"/>
        <dbReference type="ChEBI" id="CHEBI:65052"/>
        <dbReference type="ChEBI" id="CHEBI:456215"/>
    </reaction>
    <physiologicalReaction direction="left-to-right" evidence="18">
        <dbReference type="Rhea" id="RHEA:33640"/>
    </physiologicalReaction>
</comment>
<dbReference type="GeneTree" id="ENSGT00940000155332"/>
<dbReference type="Gene3D" id="3.40.50.12780">
    <property type="entry name" value="N-terminal domain of ligase-like"/>
    <property type="match status" value="2"/>
</dbReference>
<dbReference type="InterPro" id="IPR000873">
    <property type="entry name" value="AMP-dep_synth/lig_dom"/>
</dbReference>
<keyword evidence="2" id="KW-0963">Cytoplasm</keyword>
<reference evidence="21" key="1">
    <citation type="submission" date="2021-04" db="EMBL/GenBank/DDBJ databases">
        <authorList>
            <consortium name="Wellcome Sanger Institute Data Sharing"/>
        </authorList>
    </citation>
    <scope>NUCLEOTIDE SEQUENCE [LARGE SCALE GENOMIC DNA]</scope>
</reference>
<evidence type="ECO:0000256" key="11">
    <source>
        <dbReference type="ARBA" id="ARBA00026121"/>
    </source>
</evidence>
<keyword evidence="5" id="KW-0276">Fatty acid metabolism</keyword>
<dbReference type="Ensembl" id="ENSSAUT00010044295.1">
    <property type="protein sequence ID" value="ENSSAUP00010042071.1"/>
    <property type="gene ID" value="ENSSAUG00010016271.1"/>
</dbReference>
<dbReference type="InterPro" id="IPR042099">
    <property type="entry name" value="ANL_N_sf"/>
</dbReference>
<dbReference type="SUPFAM" id="SSF56801">
    <property type="entry name" value="Acetyl-CoA synthetase-like"/>
    <property type="match status" value="1"/>
</dbReference>
<keyword evidence="3" id="KW-0436">Ligase</keyword>
<evidence type="ECO:0000256" key="7">
    <source>
        <dbReference type="ARBA" id="ARBA00023098"/>
    </source>
</evidence>
<evidence type="ECO:0000256" key="12">
    <source>
        <dbReference type="ARBA" id="ARBA00035848"/>
    </source>
</evidence>
<reference evidence="21" key="3">
    <citation type="submission" date="2025-09" db="UniProtKB">
        <authorList>
            <consortium name="Ensembl"/>
        </authorList>
    </citation>
    <scope>IDENTIFICATION</scope>
</reference>
<evidence type="ECO:0000256" key="14">
    <source>
        <dbReference type="ARBA" id="ARBA00038034"/>
    </source>
</evidence>
<evidence type="ECO:0000313" key="21">
    <source>
        <dbReference type="Ensembl" id="ENSSAUP00010042071.1"/>
    </source>
</evidence>
<dbReference type="EC" id="6.2.1.15" evidence="10"/>
<comment type="catalytic activity">
    <reaction evidence="12">
        <text>(9Z,12Z)-octadecadienoate + ATP + CoA = (9Z,12Z)-octadecadienoyl-CoA + AMP + diphosphate</text>
        <dbReference type="Rhea" id="RHEA:33651"/>
        <dbReference type="ChEBI" id="CHEBI:30245"/>
        <dbReference type="ChEBI" id="CHEBI:30616"/>
        <dbReference type="ChEBI" id="CHEBI:33019"/>
        <dbReference type="ChEBI" id="CHEBI:57287"/>
        <dbReference type="ChEBI" id="CHEBI:57383"/>
        <dbReference type="ChEBI" id="CHEBI:456215"/>
    </reaction>
    <physiologicalReaction direction="left-to-right" evidence="12">
        <dbReference type="Rhea" id="RHEA:33652"/>
    </physiologicalReaction>
</comment>
<comment type="similarity">
    <text evidence="14">Belongs to the ATP-dependent AMP-binding enzyme family. Bubblegum subfamily.</text>
</comment>
<evidence type="ECO:0000256" key="6">
    <source>
        <dbReference type="ARBA" id="ARBA00022840"/>
    </source>
</evidence>
<keyword evidence="6" id="KW-0067">ATP-binding</keyword>
<evidence type="ECO:0000256" key="9">
    <source>
        <dbReference type="ARBA" id="ARBA00024548"/>
    </source>
</evidence>
<dbReference type="Pfam" id="PF23562">
    <property type="entry name" value="AMP-binding_C_3"/>
    <property type="match status" value="1"/>
</dbReference>
<protein>
    <recommendedName>
        <fullName evidence="15">Long-chain-fatty-acid--CoA ligase ACSBG2</fullName>
        <ecNumber evidence="10">6.2.1.15</ecNumber>
        <ecNumber evidence="11">6.2.1.3</ecNumber>
    </recommendedName>
    <alternativeName>
        <fullName evidence="17">Acyl-CoA synthetase bubblegum family member 2</fullName>
    </alternativeName>
    <alternativeName>
        <fullName evidence="16">Arachidonate--CoA ligase ACSBG2</fullName>
    </alternativeName>
</protein>
<dbReference type="CDD" id="cd05933">
    <property type="entry name" value="ACSBG_like"/>
    <property type="match status" value="1"/>
</dbReference>
<gene>
    <name evidence="21" type="primary">ACSBG2</name>
    <name evidence="21" type="synonym">acsbg2</name>
</gene>
<evidence type="ECO:0000313" key="22">
    <source>
        <dbReference type="Proteomes" id="UP000472265"/>
    </source>
</evidence>
<sequence>MQCQMVRHISSDTKNSRKKQSLFLHVSWNRDQSLASCCLSSERLLSCLLVKAQRPSSLAVPAAGEPGLWTSQGDAEVKLRMGESGLAAETPLTVNQMFTLAVERYGDYKALSWKEGEQQKSLTYREYYQSCRTAAKSFMKLGLQRYHGVGILGFNSSEWFIADIGAILAGGFAVGIYTTNSPEACQYVAENCKANIIVVENHKQLQKILQHHLSAFVRALQWAEFMELGRDEPDEPLDAIISSQKPNQCCSLIYTSGTTGQPKGVMLSHDNITWTALSTSRHVRLKDATLAQEVVVSYLPLSHIAAQMVDMWITMKVGGMTHFAQPDALKGSLVNTLKEARPTAFMGVPRVWEKMQEKMKSVGAKSSTVRRKVAAWAKDVGLQTNLTKMNQSGRTPFSYQIAKKLVFKKVRKALGLDRCSKCYTGAAPITKDTLEFFLSLDIPLYELYGMSESSGPHTISSPEAFKLTSCGKEIPGCKTKLHNPDEEGNGEICFWGRHVFMGYLNMPDKTEEALDAEGWLHSGDLGKHDKKGFLFITGRIKELIITAGGENIPPVPIEDAVKEAVPLINNAMLIGDKRKFLSMLLTVKCQVNAESGEPEDELTAEAVEICRKLGSNATKVSEVASGRDRAVHTAIQEGINRVNENATSNAQRIQKWIILDRDFSVTGGELGPTMKLKRPVVAKMYKEQIENFYKELATPTTPDAPLPPK</sequence>